<gene>
    <name evidence="1" type="ORF">ACFYKX_08400</name>
</gene>
<protein>
    <recommendedName>
        <fullName evidence="3">Lipoprotein</fullName>
    </recommendedName>
</protein>
<proteinExistence type="predicted"/>
<dbReference type="EMBL" id="JBIACK010000003">
    <property type="protein sequence ID" value="MFE8700630.1"/>
    <property type="molecule type" value="Genomic_DNA"/>
</dbReference>
<evidence type="ECO:0000313" key="1">
    <source>
        <dbReference type="EMBL" id="MFE8700630.1"/>
    </source>
</evidence>
<organism evidence="1 2">
    <name type="scientific">Cytobacillus spartinae</name>
    <dbReference type="NCBI Taxonomy" id="3299023"/>
    <lineage>
        <taxon>Bacteria</taxon>
        <taxon>Bacillati</taxon>
        <taxon>Bacillota</taxon>
        <taxon>Bacilli</taxon>
        <taxon>Bacillales</taxon>
        <taxon>Bacillaceae</taxon>
        <taxon>Cytobacillus</taxon>
    </lineage>
</organism>
<dbReference type="Proteomes" id="UP001601059">
    <property type="component" value="Unassembled WGS sequence"/>
</dbReference>
<sequence length="133" mass="15099">MRKLFVILILSTFYLYGCVQSNSESQVEPKTKTVTTKNPDAEETLRLNENADIFQWDGLIYQTGITWVDDLQLTKNELVGEITSIFEDDPKSFKNGMANQLPLGTKIYSTKEQGILIVEHDGKTKYYLALVEG</sequence>
<reference evidence="1 2" key="1">
    <citation type="submission" date="2024-08" db="EMBL/GenBank/DDBJ databases">
        <title>Two novel Cytobacillus novel species.</title>
        <authorList>
            <person name="Liu G."/>
        </authorList>
    </citation>
    <scope>NUCLEOTIDE SEQUENCE [LARGE SCALE GENOMIC DNA]</scope>
    <source>
        <strain evidence="1 2">FJAT-54145</strain>
    </source>
</reference>
<dbReference type="RefSeq" id="WP_389360006.1">
    <property type="nucleotide sequence ID" value="NZ_JBIACK010000003.1"/>
</dbReference>
<comment type="caution">
    <text evidence="1">The sequence shown here is derived from an EMBL/GenBank/DDBJ whole genome shotgun (WGS) entry which is preliminary data.</text>
</comment>
<name>A0ABW6K8V7_9BACI</name>
<evidence type="ECO:0008006" key="3">
    <source>
        <dbReference type="Google" id="ProtNLM"/>
    </source>
</evidence>
<accession>A0ABW6K8V7</accession>
<keyword evidence="2" id="KW-1185">Reference proteome</keyword>
<evidence type="ECO:0000313" key="2">
    <source>
        <dbReference type="Proteomes" id="UP001601059"/>
    </source>
</evidence>